<dbReference type="EMBL" id="JAASQP010000001">
    <property type="protein sequence ID" value="NIJ23829.1"/>
    <property type="molecule type" value="Genomic_DNA"/>
</dbReference>
<dbReference type="Proteomes" id="UP000788153">
    <property type="component" value="Unassembled WGS sequence"/>
</dbReference>
<sequence>MAERSAKKLDRLLRVRTLQLGMVRASEMQAHERVASETALKHRIAQLAADVAPRPESDFATSLIAAAHYRDRLHQTAAAAEQRVAAAESGLVEARERTIDARRDQSAVEKLIARANTDAALKALRAMEALPPTSSRNRHDPC</sequence>
<reference evidence="1 2" key="1">
    <citation type="submission" date="2020-03" db="EMBL/GenBank/DDBJ databases">
        <title>Genomic Encyclopedia of Type Strains, Phase IV (KMG-IV): sequencing the most valuable type-strain genomes for metagenomic binning, comparative biology and taxonomic classification.</title>
        <authorList>
            <person name="Goeker M."/>
        </authorList>
    </citation>
    <scope>NUCLEOTIDE SEQUENCE [LARGE SCALE GENOMIC DNA]</scope>
    <source>
        <strain evidence="1 2">DSM 22753</strain>
    </source>
</reference>
<proteinExistence type="predicted"/>
<organism evidence="1 2">
    <name type="scientific">Sphingomonas japonica</name>
    <dbReference type="NCBI Taxonomy" id="511662"/>
    <lineage>
        <taxon>Bacteria</taxon>
        <taxon>Pseudomonadati</taxon>
        <taxon>Pseudomonadota</taxon>
        <taxon>Alphaproteobacteria</taxon>
        <taxon>Sphingomonadales</taxon>
        <taxon>Sphingomonadaceae</taxon>
        <taxon>Sphingomonas</taxon>
    </lineage>
</organism>
<evidence type="ECO:0008006" key="3">
    <source>
        <dbReference type="Google" id="ProtNLM"/>
    </source>
</evidence>
<comment type="caution">
    <text evidence="1">The sequence shown here is derived from an EMBL/GenBank/DDBJ whole genome shotgun (WGS) entry which is preliminary data.</text>
</comment>
<protein>
    <recommendedName>
        <fullName evidence="3">Flagellar FliJ protein</fullName>
    </recommendedName>
</protein>
<evidence type="ECO:0000313" key="2">
    <source>
        <dbReference type="Proteomes" id="UP000788153"/>
    </source>
</evidence>
<keyword evidence="2" id="KW-1185">Reference proteome</keyword>
<evidence type="ECO:0000313" key="1">
    <source>
        <dbReference type="EMBL" id="NIJ23829.1"/>
    </source>
</evidence>
<gene>
    <name evidence="1" type="ORF">FHT01_001371</name>
</gene>
<dbReference type="RefSeq" id="WP_140231432.1">
    <property type="nucleotide sequence ID" value="NZ_BAAAEV010000001.1"/>
</dbReference>
<accession>A0ABX0TZZ2</accession>
<name>A0ABX0TZZ2_9SPHN</name>